<sequence>MDGFKIRVFFEYNSLRKKSNVTKSFTNSIKVGFALRDSRSFKDVVSGVKKPAIKSSDQVDMVEVGNISAGVAPVNETGIIVLDEKSEGLLSRSVGHSKPDLHTKTYL</sequence>
<evidence type="ECO:0000313" key="2">
    <source>
        <dbReference type="Proteomes" id="UP001472677"/>
    </source>
</evidence>
<evidence type="ECO:0000313" key="1">
    <source>
        <dbReference type="EMBL" id="KAK8533976.1"/>
    </source>
</evidence>
<comment type="caution">
    <text evidence="1">The sequence shown here is derived from an EMBL/GenBank/DDBJ whole genome shotgun (WGS) entry which is preliminary data.</text>
</comment>
<dbReference type="Proteomes" id="UP001472677">
    <property type="component" value="Unassembled WGS sequence"/>
</dbReference>
<protein>
    <submittedName>
        <fullName evidence="1">Uncharacterized protein</fullName>
    </submittedName>
</protein>
<proteinExistence type="predicted"/>
<dbReference type="EMBL" id="JBBPBM010000032">
    <property type="protein sequence ID" value="KAK8533976.1"/>
    <property type="molecule type" value="Genomic_DNA"/>
</dbReference>
<gene>
    <name evidence="1" type="ORF">V6N12_047378</name>
</gene>
<name>A0ABR2DB25_9ROSI</name>
<accession>A0ABR2DB25</accession>
<keyword evidence="2" id="KW-1185">Reference proteome</keyword>
<reference evidence="1 2" key="1">
    <citation type="journal article" date="2024" name="G3 (Bethesda)">
        <title>Genome assembly of Hibiscus sabdariffa L. provides insights into metabolisms of medicinal natural products.</title>
        <authorList>
            <person name="Kim T."/>
        </authorList>
    </citation>
    <scope>NUCLEOTIDE SEQUENCE [LARGE SCALE GENOMIC DNA]</scope>
    <source>
        <strain evidence="1">TK-2024</strain>
        <tissue evidence="1">Old leaves</tissue>
    </source>
</reference>
<organism evidence="1 2">
    <name type="scientific">Hibiscus sabdariffa</name>
    <name type="common">roselle</name>
    <dbReference type="NCBI Taxonomy" id="183260"/>
    <lineage>
        <taxon>Eukaryota</taxon>
        <taxon>Viridiplantae</taxon>
        <taxon>Streptophyta</taxon>
        <taxon>Embryophyta</taxon>
        <taxon>Tracheophyta</taxon>
        <taxon>Spermatophyta</taxon>
        <taxon>Magnoliopsida</taxon>
        <taxon>eudicotyledons</taxon>
        <taxon>Gunneridae</taxon>
        <taxon>Pentapetalae</taxon>
        <taxon>rosids</taxon>
        <taxon>malvids</taxon>
        <taxon>Malvales</taxon>
        <taxon>Malvaceae</taxon>
        <taxon>Malvoideae</taxon>
        <taxon>Hibiscus</taxon>
    </lineage>
</organism>